<comment type="caution">
    <text evidence="1">The sequence shown here is derived from an EMBL/GenBank/DDBJ whole genome shotgun (WGS) entry which is preliminary data.</text>
</comment>
<name>X0XYS9_9ZZZZ</name>
<protein>
    <submittedName>
        <fullName evidence="1">Uncharacterized protein</fullName>
    </submittedName>
</protein>
<dbReference type="AlphaFoldDB" id="X0XYS9"/>
<evidence type="ECO:0000313" key="1">
    <source>
        <dbReference type="EMBL" id="GAG48574.1"/>
    </source>
</evidence>
<accession>X0XYS9</accession>
<proteinExistence type="predicted"/>
<sequence length="48" mass="5747">RRAYLSIWKQIQVKCWNDGSIGKTDELERDAKRQASKLQGCRLLRRRD</sequence>
<gene>
    <name evidence="1" type="ORF">S01H1_78834</name>
</gene>
<organism evidence="1">
    <name type="scientific">marine sediment metagenome</name>
    <dbReference type="NCBI Taxonomy" id="412755"/>
    <lineage>
        <taxon>unclassified sequences</taxon>
        <taxon>metagenomes</taxon>
        <taxon>ecological metagenomes</taxon>
    </lineage>
</organism>
<feature type="non-terminal residue" evidence="1">
    <location>
        <position position="1"/>
    </location>
</feature>
<dbReference type="EMBL" id="BARS01053087">
    <property type="protein sequence ID" value="GAG48574.1"/>
    <property type="molecule type" value="Genomic_DNA"/>
</dbReference>
<reference evidence="1" key="1">
    <citation type="journal article" date="2014" name="Front. Microbiol.">
        <title>High frequency of phylogenetically diverse reductive dehalogenase-homologous genes in deep subseafloor sedimentary metagenomes.</title>
        <authorList>
            <person name="Kawai M."/>
            <person name="Futagami T."/>
            <person name="Toyoda A."/>
            <person name="Takaki Y."/>
            <person name="Nishi S."/>
            <person name="Hori S."/>
            <person name="Arai W."/>
            <person name="Tsubouchi T."/>
            <person name="Morono Y."/>
            <person name="Uchiyama I."/>
            <person name="Ito T."/>
            <person name="Fujiyama A."/>
            <person name="Inagaki F."/>
            <person name="Takami H."/>
        </authorList>
    </citation>
    <scope>NUCLEOTIDE SEQUENCE</scope>
    <source>
        <strain evidence="1">Expedition CK06-06</strain>
    </source>
</reference>